<dbReference type="SMART" id="SM00636">
    <property type="entry name" value="Glyco_18"/>
    <property type="match status" value="1"/>
</dbReference>
<dbReference type="InterPro" id="IPR017853">
    <property type="entry name" value="GH"/>
</dbReference>
<keyword evidence="1 5" id="KW-0378">Hydrolase</keyword>
<dbReference type="PANTHER" id="PTHR46066:SF2">
    <property type="entry name" value="CHITINASE DOMAIN-CONTAINING PROTEIN 1"/>
    <property type="match status" value="1"/>
</dbReference>
<dbReference type="PROSITE" id="PS51910">
    <property type="entry name" value="GH18_2"/>
    <property type="match status" value="1"/>
</dbReference>
<dbReference type="CDD" id="cd00118">
    <property type="entry name" value="LysM"/>
    <property type="match status" value="1"/>
</dbReference>
<dbReference type="Gene3D" id="3.10.350.10">
    <property type="entry name" value="LysM domain"/>
    <property type="match status" value="1"/>
</dbReference>
<dbReference type="InterPro" id="IPR036779">
    <property type="entry name" value="LysM_dom_sf"/>
</dbReference>
<dbReference type="Proteomes" id="UP001652431">
    <property type="component" value="Unassembled WGS sequence"/>
</dbReference>
<organism evidence="5 6">
    <name type="scientific">Dorea acetigenes</name>
    <dbReference type="NCBI Taxonomy" id="2981787"/>
    <lineage>
        <taxon>Bacteria</taxon>
        <taxon>Bacillati</taxon>
        <taxon>Bacillota</taxon>
        <taxon>Clostridia</taxon>
        <taxon>Lachnospirales</taxon>
        <taxon>Lachnospiraceae</taxon>
        <taxon>Dorea</taxon>
    </lineage>
</organism>
<dbReference type="RefSeq" id="WP_158370700.1">
    <property type="nucleotide sequence ID" value="NZ_JAOQJU010000015.1"/>
</dbReference>
<dbReference type="InterPro" id="IPR029070">
    <property type="entry name" value="Chitinase_insertion_sf"/>
</dbReference>
<dbReference type="InterPro" id="IPR001223">
    <property type="entry name" value="Glyco_hydro18_cat"/>
</dbReference>
<evidence type="ECO:0000313" key="5">
    <source>
        <dbReference type="EMBL" id="MCU6687194.1"/>
    </source>
</evidence>
<keyword evidence="6" id="KW-1185">Reference proteome</keyword>
<dbReference type="Gene3D" id="3.20.20.80">
    <property type="entry name" value="Glycosidases"/>
    <property type="match status" value="1"/>
</dbReference>
<proteinExistence type="predicted"/>
<dbReference type="EMBL" id="JAOQJU010000015">
    <property type="protein sequence ID" value="MCU6687194.1"/>
    <property type="molecule type" value="Genomic_DNA"/>
</dbReference>
<dbReference type="SUPFAM" id="SSF54106">
    <property type="entry name" value="LysM domain"/>
    <property type="match status" value="1"/>
</dbReference>
<sequence>MDIYVVSLGDNIDRIAADYGVSADSIIYNNQLVYPYELVVGQALLILFPDEEDFSSKPQIRAGGYAYTYISPWVLEQTLPFLTELFIFSYGFTSEGELLSPPLDDYWMIQSSLSQNVRPILTLTPLDASGQFNNNLITSVINNASYKQNLISQLLSTIQAKNFSGVDVDFEYIKAEDRDAFTAFVNDLAETLRPYGYTTSVALAPKTSANQPGLLYEGKDYAALGAAADSVLLMTYEWGYKYGPNMAVAPLNMVRRVVEYAVTEIPPEKIHLGIPNYGYDWPLPFERGVTVAATIGNVEAVRIAVNHNAVIQFDETAMSPYFRYINNGMEHEVWFEDVRSVLAKFNLIKEYGLSGADYWQIMRWWRANWLLLNEQF</sequence>
<name>A0ABT2RP64_9FIRM</name>
<dbReference type="InterPro" id="IPR041704">
    <property type="entry name" value="CFLE_GH18"/>
</dbReference>
<feature type="domain" description="GH18" evidence="4">
    <location>
        <begin position="59"/>
        <end position="376"/>
    </location>
</feature>
<evidence type="ECO:0000256" key="1">
    <source>
        <dbReference type="ARBA" id="ARBA00022801"/>
    </source>
</evidence>
<dbReference type="PANTHER" id="PTHR46066">
    <property type="entry name" value="CHITINASE DOMAIN-CONTAINING PROTEIN 1 FAMILY MEMBER"/>
    <property type="match status" value="1"/>
</dbReference>
<gene>
    <name evidence="5" type="ORF">OCV99_11710</name>
</gene>
<dbReference type="Pfam" id="PF01476">
    <property type="entry name" value="LysM"/>
    <property type="match status" value="1"/>
</dbReference>
<dbReference type="InterPro" id="IPR011583">
    <property type="entry name" value="Chitinase_II/V-like_cat"/>
</dbReference>
<keyword evidence="2" id="KW-0326">Glycosidase</keyword>
<protein>
    <submittedName>
        <fullName evidence="5">Glycosyl hydrolase family 18 protein</fullName>
    </submittedName>
</protein>
<comment type="caution">
    <text evidence="5">The sequence shown here is derived from an EMBL/GenBank/DDBJ whole genome shotgun (WGS) entry which is preliminary data.</text>
</comment>
<accession>A0ABT2RP64</accession>
<dbReference type="InterPro" id="IPR018392">
    <property type="entry name" value="LysM"/>
</dbReference>
<dbReference type="GO" id="GO:0016787">
    <property type="term" value="F:hydrolase activity"/>
    <property type="evidence" value="ECO:0007669"/>
    <property type="project" value="UniProtKB-KW"/>
</dbReference>
<dbReference type="CDD" id="cd02874">
    <property type="entry name" value="GH18_CFLE_spore_hydrolase"/>
    <property type="match status" value="1"/>
</dbReference>
<reference evidence="5 6" key="1">
    <citation type="journal article" date="2021" name="ISME Commun">
        <title>Automated analysis of genomic sequences facilitates high-throughput and comprehensive description of bacteria.</title>
        <authorList>
            <person name="Hitch T.C.A."/>
        </authorList>
    </citation>
    <scope>NUCLEOTIDE SEQUENCE [LARGE SCALE GENOMIC DNA]</scope>
    <source>
        <strain evidence="5 6">Sanger_03</strain>
    </source>
</reference>
<evidence type="ECO:0000313" key="6">
    <source>
        <dbReference type="Proteomes" id="UP001652431"/>
    </source>
</evidence>
<dbReference type="PROSITE" id="PS51782">
    <property type="entry name" value="LYSM"/>
    <property type="match status" value="1"/>
</dbReference>
<dbReference type="Gene3D" id="3.10.50.10">
    <property type="match status" value="1"/>
</dbReference>
<dbReference type="Pfam" id="PF00704">
    <property type="entry name" value="Glyco_hydro_18"/>
    <property type="match status" value="1"/>
</dbReference>
<evidence type="ECO:0000259" key="3">
    <source>
        <dbReference type="PROSITE" id="PS51782"/>
    </source>
</evidence>
<evidence type="ECO:0000256" key="2">
    <source>
        <dbReference type="ARBA" id="ARBA00023295"/>
    </source>
</evidence>
<evidence type="ECO:0000259" key="4">
    <source>
        <dbReference type="PROSITE" id="PS51910"/>
    </source>
</evidence>
<dbReference type="SUPFAM" id="SSF51445">
    <property type="entry name" value="(Trans)glycosidases"/>
    <property type="match status" value="1"/>
</dbReference>
<feature type="domain" description="LysM" evidence="3">
    <location>
        <begin position="2"/>
        <end position="46"/>
    </location>
</feature>